<dbReference type="AlphaFoldDB" id="V4BSY9"/>
<feature type="coiled-coil region" evidence="1">
    <location>
        <begin position="546"/>
        <end position="646"/>
    </location>
</feature>
<dbReference type="OrthoDB" id="6162178at2759"/>
<feature type="coiled-coil region" evidence="1">
    <location>
        <begin position="957"/>
        <end position="1001"/>
    </location>
</feature>
<dbReference type="OMA" id="NEESMFK"/>
<feature type="coiled-coil region" evidence="1">
    <location>
        <begin position="704"/>
        <end position="738"/>
    </location>
</feature>
<dbReference type="RefSeq" id="XP_009057130.1">
    <property type="nucleotide sequence ID" value="XM_009058882.1"/>
</dbReference>
<feature type="region of interest" description="Disordered" evidence="2">
    <location>
        <begin position="314"/>
        <end position="389"/>
    </location>
</feature>
<evidence type="ECO:0000313" key="3">
    <source>
        <dbReference type="EMBL" id="ESO92209.1"/>
    </source>
</evidence>
<feature type="compositionally biased region" description="Polar residues" evidence="2">
    <location>
        <begin position="379"/>
        <end position="388"/>
    </location>
</feature>
<accession>V4BSY9</accession>
<gene>
    <name evidence="3" type="ORF">LOTGIDRAFT_162864</name>
</gene>
<feature type="compositionally biased region" description="Basic and acidic residues" evidence="2">
    <location>
        <begin position="113"/>
        <end position="125"/>
    </location>
</feature>
<feature type="compositionally biased region" description="Polar residues" evidence="2">
    <location>
        <begin position="314"/>
        <end position="324"/>
    </location>
</feature>
<keyword evidence="1" id="KW-0175">Coiled coil</keyword>
<feature type="region of interest" description="Disordered" evidence="2">
    <location>
        <begin position="1"/>
        <end position="64"/>
    </location>
</feature>
<feature type="compositionally biased region" description="Polar residues" evidence="2">
    <location>
        <begin position="18"/>
        <end position="53"/>
    </location>
</feature>
<sequence length="1016" mass="114565">MSNTYHGYNSDESEDSIKQSPTGLASKPSNTLEDCTAEVSTGSMTHSPNNCRQSARHKPDTHENYIGGANDFIIKSSGRESNSFIEDFTTEVSTDIMTHSPNKCRQSIGDQPNTHDDTSEDHVGDDLPSPCKLERGKSNDTSQEFTDEGFINKSRESSRNLTCTQKYTDKSSMGSIPYSPSKTNGSTRNITSFQEYTEQGSIGSITNSPSKSRDSTMNVTSFQEYTAQSSMGITKSPIKIMEPISNSISCQEYTAQGSMGSITPTKSRGSTRNVTSCQGYLPQNSMGSITNSPCKSKEFMRNLAHCQEYTAQGSMGSITPTKSRGSTRKVTNRPEYTPQSSMGNITNSPSKSRGSTRNVTNSQEYTPQSSMGSILPNKSRGSTGNVTTSDDEMIEGLFYACDEKEEGWVEVSSIVEYLTNTNNSTGPETDDAITRLETLLNPGSLACKMVDMETCRLAIRCWIKEVRNGLGNPSVEEILNSPKNSPRHSKLFAGNESLRAAAPEKVYTASPLVDSLDLSRISLDYSLLETSNRIQEQELSEMLSKIYDLQNQNLELIEENSKLQQHLDVQEENVATMSLDNKNLQKKVQSLQNIMEERNEILSENEELKVKILNLQDTKKHLEDSIIKLEKENTELDTEVKNTENKNGLTLLLSEQRETNIKLREVKLLQQTQIQENDLTLLLSEQRETNIKLREVKLLQQTQIQEKSEKLEKLENYIEELHQMNEDIRADKSGLQQELIQAQHHILSLENGELNPEKEDIDEEDCSISIPPTPTAYYLPTSTPVSSLSIHTQLYRTLGSSPHLPSPLCNKEIADSLRQLDNHSTSSLDEELSSILDSVEHVKNKPTIVTETAKLLSRSREKREEFLREIDDLLNSPPELEKYKADNSSQDLLTRNTQIVEILKVLKEENERLRSLNDQSLESLLNTEKDIDTTYDNRIIVLKDTLIDERKQHQFTASQLKTVEDNLKQKVEEIETKQTYLESLEMIKSQLQEQNEQLKRILCIVYFSVRSLIHYR</sequence>
<feature type="region of interest" description="Disordered" evidence="2">
    <location>
        <begin position="100"/>
        <end position="187"/>
    </location>
</feature>
<dbReference type="KEGG" id="lgi:LOTGIDRAFT_162864"/>
<feature type="compositionally biased region" description="Polar residues" evidence="2">
    <location>
        <begin position="337"/>
        <end position="372"/>
    </location>
</feature>
<proteinExistence type="predicted"/>
<feature type="coiled-coil region" evidence="1">
    <location>
        <begin position="856"/>
        <end position="923"/>
    </location>
</feature>
<keyword evidence="4" id="KW-1185">Reference proteome</keyword>
<dbReference type="CTD" id="20239157"/>
<protein>
    <submittedName>
        <fullName evidence="3">Uncharacterized protein</fullName>
    </submittedName>
</protein>
<evidence type="ECO:0000256" key="1">
    <source>
        <dbReference type="SAM" id="Coils"/>
    </source>
</evidence>
<feature type="compositionally biased region" description="Polar residues" evidence="2">
    <location>
        <begin position="100"/>
        <end position="112"/>
    </location>
</feature>
<evidence type="ECO:0000256" key="2">
    <source>
        <dbReference type="SAM" id="MobiDB-lite"/>
    </source>
</evidence>
<organism evidence="3 4">
    <name type="scientific">Lottia gigantea</name>
    <name type="common">Giant owl limpet</name>
    <dbReference type="NCBI Taxonomy" id="225164"/>
    <lineage>
        <taxon>Eukaryota</taxon>
        <taxon>Metazoa</taxon>
        <taxon>Spiralia</taxon>
        <taxon>Lophotrochozoa</taxon>
        <taxon>Mollusca</taxon>
        <taxon>Gastropoda</taxon>
        <taxon>Patellogastropoda</taxon>
        <taxon>Lottioidea</taxon>
        <taxon>Lottiidae</taxon>
        <taxon>Lottia</taxon>
    </lineage>
</organism>
<dbReference type="Proteomes" id="UP000030746">
    <property type="component" value="Unassembled WGS sequence"/>
</dbReference>
<dbReference type="HOGENOM" id="CLU_296884_0_0_1"/>
<feature type="compositionally biased region" description="Polar residues" evidence="2">
    <location>
        <begin position="159"/>
        <end position="187"/>
    </location>
</feature>
<name>V4BSY9_LOTGI</name>
<dbReference type="GeneID" id="20239157"/>
<reference evidence="3 4" key="1">
    <citation type="journal article" date="2013" name="Nature">
        <title>Insights into bilaterian evolution from three spiralian genomes.</title>
        <authorList>
            <person name="Simakov O."/>
            <person name="Marletaz F."/>
            <person name="Cho S.J."/>
            <person name="Edsinger-Gonzales E."/>
            <person name="Havlak P."/>
            <person name="Hellsten U."/>
            <person name="Kuo D.H."/>
            <person name="Larsson T."/>
            <person name="Lv J."/>
            <person name="Arendt D."/>
            <person name="Savage R."/>
            <person name="Osoegawa K."/>
            <person name="de Jong P."/>
            <person name="Grimwood J."/>
            <person name="Chapman J.A."/>
            <person name="Shapiro H."/>
            <person name="Aerts A."/>
            <person name="Otillar R.P."/>
            <person name="Terry A.Y."/>
            <person name="Boore J.L."/>
            <person name="Grigoriev I.V."/>
            <person name="Lindberg D.R."/>
            <person name="Seaver E.C."/>
            <person name="Weisblat D.A."/>
            <person name="Putnam N.H."/>
            <person name="Rokhsar D.S."/>
        </authorList>
    </citation>
    <scope>NUCLEOTIDE SEQUENCE [LARGE SCALE GENOMIC DNA]</scope>
</reference>
<evidence type="ECO:0000313" key="4">
    <source>
        <dbReference type="Proteomes" id="UP000030746"/>
    </source>
</evidence>
<dbReference type="EMBL" id="KB202124">
    <property type="protein sequence ID" value="ESO92209.1"/>
    <property type="molecule type" value="Genomic_DNA"/>
</dbReference>